<dbReference type="SUPFAM" id="SSF55961">
    <property type="entry name" value="Bet v1-like"/>
    <property type="match status" value="1"/>
</dbReference>
<evidence type="ECO:0008006" key="3">
    <source>
        <dbReference type="Google" id="ProtNLM"/>
    </source>
</evidence>
<dbReference type="CDD" id="cd07821">
    <property type="entry name" value="PYR_PYL_RCAR_like"/>
    <property type="match status" value="1"/>
</dbReference>
<dbReference type="PANTHER" id="PTHR33789:SF11">
    <property type="entry name" value="OS05G0202300 PROTEIN"/>
    <property type="match status" value="1"/>
</dbReference>
<keyword evidence="2" id="KW-1185">Reference proteome</keyword>
<dbReference type="EMBL" id="KK914539">
    <property type="protein sequence ID" value="KDP33730.1"/>
    <property type="molecule type" value="Genomic_DNA"/>
</dbReference>
<protein>
    <recommendedName>
        <fullName evidence="3">Bet v I/Major latex protein domain-containing protein</fullName>
    </recommendedName>
</protein>
<evidence type="ECO:0000313" key="1">
    <source>
        <dbReference type="EMBL" id="KDP33730.1"/>
    </source>
</evidence>
<reference evidence="1 2" key="1">
    <citation type="journal article" date="2014" name="PLoS ONE">
        <title>Global Analysis of Gene Expression Profiles in Physic Nut (Jatropha curcas L.) Seedlings Exposed to Salt Stress.</title>
        <authorList>
            <person name="Zhang L."/>
            <person name="Zhang C."/>
            <person name="Wu P."/>
            <person name="Chen Y."/>
            <person name="Li M."/>
            <person name="Jiang H."/>
            <person name="Wu G."/>
        </authorList>
    </citation>
    <scope>NUCLEOTIDE SEQUENCE [LARGE SCALE GENOMIC DNA]</scope>
    <source>
        <strain evidence="2">cv. GZQX0401</strain>
        <tissue evidence="1">Young leaves</tissue>
    </source>
</reference>
<dbReference type="InterPro" id="IPR023393">
    <property type="entry name" value="START-like_dom_sf"/>
</dbReference>
<evidence type="ECO:0000313" key="2">
    <source>
        <dbReference type="Proteomes" id="UP000027138"/>
    </source>
</evidence>
<accession>A0A067KN99</accession>
<dbReference type="Gene3D" id="3.30.530.20">
    <property type="match status" value="1"/>
</dbReference>
<dbReference type="Pfam" id="PF10604">
    <property type="entry name" value="Polyketide_cyc2"/>
    <property type="match status" value="1"/>
</dbReference>
<dbReference type="OrthoDB" id="1592664at2759"/>
<sequence>MANDTAQRWEGTVSGIVSGYNADQIWPLLEDFFNFHRYIPAIIDTCYGIEGTSGQPGCIRYCSKASSSGDGSVENWAHEKLLSIDPIGKCLSYKLMENNLGFNSHMATIKLLPFESQQQSGCEVTWSFALKPIEGSSFDNVFSIYDCAVKSFVKSVEDALQVQNKE</sequence>
<dbReference type="GO" id="GO:0004864">
    <property type="term" value="F:protein phosphatase inhibitor activity"/>
    <property type="evidence" value="ECO:0007669"/>
    <property type="project" value="UniProtKB-ARBA"/>
</dbReference>
<dbReference type="Proteomes" id="UP000027138">
    <property type="component" value="Unassembled WGS sequence"/>
</dbReference>
<dbReference type="InterPro" id="IPR019587">
    <property type="entry name" value="Polyketide_cyclase/dehydratase"/>
</dbReference>
<proteinExistence type="predicted"/>
<gene>
    <name evidence="1" type="ORF">JCGZ_07301</name>
</gene>
<name>A0A067KN99_JATCU</name>
<organism evidence="1 2">
    <name type="scientific">Jatropha curcas</name>
    <name type="common">Barbados nut</name>
    <dbReference type="NCBI Taxonomy" id="180498"/>
    <lineage>
        <taxon>Eukaryota</taxon>
        <taxon>Viridiplantae</taxon>
        <taxon>Streptophyta</taxon>
        <taxon>Embryophyta</taxon>
        <taxon>Tracheophyta</taxon>
        <taxon>Spermatophyta</taxon>
        <taxon>Magnoliopsida</taxon>
        <taxon>eudicotyledons</taxon>
        <taxon>Gunneridae</taxon>
        <taxon>Pentapetalae</taxon>
        <taxon>rosids</taxon>
        <taxon>fabids</taxon>
        <taxon>Malpighiales</taxon>
        <taxon>Euphorbiaceae</taxon>
        <taxon>Crotonoideae</taxon>
        <taxon>Jatropheae</taxon>
        <taxon>Jatropha</taxon>
    </lineage>
</organism>
<dbReference type="AlphaFoldDB" id="A0A067KN99"/>
<dbReference type="PANTHER" id="PTHR33789">
    <property type="entry name" value="LACHRYMATORY-FACTOR SYNTHASE"/>
    <property type="match status" value="1"/>
</dbReference>
<dbReference type="InterPro" id="IPR053249">
    <property type="entry name" value="LFS"/>
</dbReference>
<dbReference type="FunFam" id="3.30.530.20:FF:000064">
    <property type="entry name" value="Lachrymatory-factor synthase"/>
    <property type="match status" value="1"/>
</dbReference>
<dbReference type="KEGG" id="jcu:105638335"/>
<dbReference type="STRING" id="180498.A0A067KN99"/>
<dbReference type="SMR" id="A0A067KN99"/>